<sequence length="110" mass="13340">MTSQLFKTRVELETIINFLTPICDVKECQYIFNNESFKKANLFNKIKPFIEVCRTHYHKSKQKYIDRKMTYNNLITILRQIAKSHKIEYKSNIKYSKSNYNIEYIFKIVL</sequence>
<dbReference type="EMBL" id="MN740212">
    <property type="protein sequence ID" value="QHT93956.1"/>
    <property type="molecule type" value="Genomic_DNA"/>
</dbReference>
<name>A0A6C0INE7_9ZZZZ</name>
<protein>
    <submittedName>
        <fullName evidence="1">Uncharacterized protein</fullName>
    </submittedName>
</protein>
<proteinExistence type="predicted"/>
<evidence type="ECO:0000313" key="1">
    <source>
        <dbReference type="EMBL" id="QHT93956.1"/>
    </source>
</evidence>
<reference evidence="1" key="1">
    <citation type="journal article" date="2020" name="Nature">
        <title>Giant virus diversity and host interactions through global metagenomics.</title>
        <authorList>
            <person name="Schulz F."/>
            <person name="Roux S."/>
            <person name="Paez-Espino D."/>
            <person name="Jungbluth S."/>
            <person name="Walsh D.A."/>
            <person name="Denef V.J."/>
            <person name="McMahon K.D."/>
            <person name="Konstantinidis K.T."/>
            <person name="Eloe-Fadrosh E.A."/>
            <person name="Kyrpides N.C."/>
            <person name="Woyke T."/>
        </authorList>
    </citation>
    <scope>NUCLEOTIDE SEQUENCE</scope>
    <source>
        <strain evidence="1">GVMAG-M-3300024258-14</strain>
    </source>
</reference>
<organism evidence="1">
    <name type="scientific">viral metagenome</name>
    <dbReference type="NCBI Taxonomy" id="1070528"/>
    <lineage>
        <taxon>unclassified sequences</taxon>
        <taxon>metagenomes</taxon>
        <taxon>organismal metagenomes</taxon>
    </lineage>
</organism>
<dbReference type="AlphaFoldDB" id="A0A6C0INE7"/>
<accession>A0A6C0INE7</accession>